<keyword evidence="1" id="KW-0812">Transmembrane</keyword>
<keyword evidence="1" id="KW-1133">Transmembrane helix</keyword>
<evidence type="ECO:0000256" key="1">
    <source>
        <dbReference type="SAM" id="Phobius"/>
    </source>
</evidence>
<gene>
    <name evidence="2" type="ORF">F5891DRAFT_705830</name>
</gene>
<evidence type="ECO:0000313" key="3">
    <source>
        <dbReference type="Proteomes" id="UP001195769"/>
    </source>
</evidence>
<accession>A0AAD4DYD4</accession>
<dbReference type="Proteomes" id="UP001195769">
    <property type="component" value="Unassembled WGS sequence"/>
</dbReference>
<proteinExistence type="predicted"/>
<evidence type="ECO:0000313" key="2">
    <source>
        <dbReference type="EMBL" id="KAG1894888.1"/>
    </source>
</evidence>
<keyword evidence="3" id="KW-1185">Reference proteome</keyword>
<feature type="transmembrane region" description="Helical" evidence="1">
    <location>
        <begin position="30"/>
        <end position="47"/>
    </location>
</feature>
<protein>
    <submittedName>
        <fullName evidence="2">Uncharacterized protein</fullName>
    </submittedName>
</protein>
<keyword evidence="1" id="KW-0472">Membrane</keyword>
<sequence length="89" mass="9958">MLTASIASTLSLSLLKACSAVVLLILVARGFVWLINMMVVAPMLPMFDPLKNIQGPDGSPLQNHLREVMEYVHIQFEVSREDTEEAFIR</sequence>
<dbReference type="AlphaFoldDB" id="A0AAD4DYD4"/>
<reference evidence="2" key="1">
    <citation type="journal article" date="2020" name="New Phytol.">
        <title>Comparative genomics reveals dynamic genome evolution in host specialist ectomycorrhizal fungi.</title>
        <authorList>
            <person name="Lofgren L.A."/>
            <person name="Nguyen N.H."/>
            <person name="Vilgalys R."/>
            <person name="Ruytinx J."/>
            <person name="Liao H.L."/>
            <person name="Branco S."/>
            <person name="Kuo A."/>
            <person name="LaButti K."/>
            <person name="Lipzen A."/>
            <person name="Andreopoulos W."/>
            <person name="Pangilinan J."/>
            <person name="Riley R."/>
            <person name="Hundley H."/>
            <person name="Na H."/>
            <person name="Barry K."/>
            <person name="Grigoriev I.V."/>
            <person name="Stajich J.E."/>
            <person name="Kennedy P.G."/>
        </authorList>
    </citation>
    <scope>NUCLEOTIDE SEQUENCE</scope>
    <source>
        <strain evidence="2">FC203</strain>
    </source>
</reference>
<name>A0AAD4DYD4_9AGAM</name>
<dbReference type="GeneID" id="64667180"/>
<dbReference type="EMBL" id="JABBWK010000074">
    <property type="protein sequence ID" value="KAG1894888.1"/>
    <property type="molecule type" value="Genomic_DNA"/>
</dbReference>
<organism evidence="2 3">
    <name type="scientific">Suillus fuscotomentosus</name>
    <dbReference type="NCBI Taxonomy" id="1912939"/>
    <lineage>
        <taxon>Eukaryota</taxon>
        <taxon>Fungi</taxon>
        <taxon>Dikarya</taxon>
        <taxon>Basidiomycota</taxon>
        <taxon>Agaricomycotina</taxon>
        <taxon>Agaricomycetes</taxon>
        <taxon>Agaricomycetidae</taxon>
        <taxon>Boletales</taxon>
        <taxon>Suillineae</taxon>
        <taxon>Suillaceae</taxon>
        <taxon>Suillus</taxon>
    </lineage>
</organism>
<dbReference type="RefSeq" id="XP_041220464.1">
    <property type="nucleotide sequence ID" value="XM_041372882.1"/>
</dbReference>
<comment type="caution">
    <text evidence="2">The sequence shown here is derived from an EMBL/GenBank/DDBJ whole genome shotgun (WGS) entry which is preliminary data.</text>
</comment>